<dbReference type="InterPro" id="IPR011701">
    <property type="entry name" value="MFS"/>
</dbReference>
<reference evidence="7" key="1">
    <citation type="journal article" date="2021" name="Nat. Commun.">
        <title>Genetic determinants of endophytism in the Arabidopsis root mycobiome.</title>
        <authorList>
            <person name="Mesny F."/>
            <person name="Miyauchi S."/>
            <person name="Thiergart T."/>
            <person name="Pickel B."/>
            <person name="Atanasova L."/>
            <person name="Karlsson M."/>
            <person name="Huettel B."/>
            <person name="Barry K.W."/>
            <person name="Haridas S."/>
            <person name="Chen C."/>
            <person name="Bauer D."/>
            <person name="Andreopoulos W."/>
            <person name="Pangilinan J."/>
            <person name="LaButti K."/>
            <person name="Riley R."/>
            <person name="Lipzen A."/>
            <person name="Clum A."/>
            <person name="Drula E."/>
            <person name="Henrissat B."/>
            <person name="Kohler A."/>
            <person name="Grigoriev I.V."/>
            <person name="Martin F.M."/>
            <person name="Hacquard S."/>
        </authorList>
    </citation>
    <scope>NUCLEOTIDE SEQUENCE</scope>
    <source>
        <strain evidence="7">MPI-CAGE-AT-0021</strain>
    </source>
</reference>
<evidence type="ECO:0000313" key="7">
    <source>
        <dbReference type="EMBL" id="KAH7139963.1"/>
    </source>
</evidence>
<feature type="transmembrane region" description="Helical" evidence="6">
    <location>
        <begin position="99"/>
        <end position="117"/>
    </location>
</feature>
<comment type="subcellular location">
    <subcellularLocation>
        <location evidence="1">Membrane</location>
        <topology evidence="1">Multi-pass membrane protein</topology>
    </subcellularLocation>
</comment>
<feature type="transmembrane region" description="Helical" evidence="6">
    <location>
        <begin position="321"/>
        <end position="347"/>
    </location>
</feature>
<dbReference type="PANTHER" id="PTHR23502">
    <property type="entry name" value="MAJOR FACILITATOR SUPERFAMILY"/>
    <property type="match status" value="1"/>
</dbReference>
<sequence>MADIEKKSEVSGESMMVEDANVDTLLYGEDGQLRKLPIPSSDPNDPLNFGVWRHRLIVAAVCMYGVAGFGVIQNTPLFFGRLIAEYMAESHGTFDPSRIVDLASYPSLCMGLGNFLFVPLSMALGRRGAFLLSNTLLLGAIIWAAKSTSFESHLGARCLQGLTAGVADCLLPIIVLDISFLHRRGARLVVYWTMTAVGASVLLVAVPFVVDHAGGNWRMSYWFWTAFSALSLILVTFCVPETLFHRKAASLRGQIHATDTYGTHRIFSSAEEAEAAGFVLDDNFGSDQQAVPEKSYRRQFAPIHIQRPGPLGRFVRAYREIFLCLLIPGTFWVLALNSILFGGIVVLSLTYSQRLEMPPWHFSPSSVGTVQVGAAIGSLASLVLGASAEPISSFFTRRNRGVREPEHILPNFILPSILAFAGLALYGIIGAHPEKYSWVGIHAAFALFYCGFCAISAMTGMWLGELLPHMSGPAIVLACGGRNAVAFGFGDSLTGWIAHIGFWETYTLLGGILMLLGSLSIPLYFVNKRIRKAMAASRWLKWLK</sequence>
<proteinExistence type="predicted"/>
<feature type="transmembrane region" description="Helical" evidence="6">
    <location>
        <begin position="408"/>
        <end position="429"/>
    </location>
</feature>
<feature type="transmembrane region" description="Helical" evidence="6">
    <location>
        <begin position="129"/>
        <end position="148"/>
    </location>
</feature>
<dbReference type="GO" id="GO:0005886">
    <property type="term" value="C:plasma membrane"/>
    <property type="evidence" value="ECO:0007669"/>
    <property type="project" value="TreeGrafter"/>
</dbReference>
<dbReference type="Proteomes" id="UP000717696">
    <property type="component" value="Unassembled WGS sequence"/>
</dbReference>
<keyword evidence="3 6" id="KW-1133">Transmembrane helix</keyword>
<evidence type="ECO:0000256" key="6">
    <source>
        <dbReference type="SAM" id="Phobius"/>
    </source>
</evidence>
<organism evidence="7 8">
    <name type="scientific">Dactylonectria estremocensis</name>
    <dbReference type="NCBI Taxonomy" id="1079267"/>
    <lineage>
        <taxon>Eukaryota</taxon>
        <taxon>Fungi</taxon>
        <taxon>Dikarya</taxon>
        <taxon>Ascomycota</taxon>
        <taxon>Pezizomycotina</taxon>
        <taxon>Sordariomycetes</taxon>
        <taxon>Hypocreomycetidae</taxon>
        <taxon>Hypocreales</taxon>
        <taxon>Nectriaceae</taxon>
        <taxon>Dactylonectria</taxon>
    </lineage>
</organism>
<accession>A0A9P9ELP9</accession>
<dbReference type="PANTHER" id="PTHR23502:SF164">
    <property type="entry name" value="MAJOR FACILITATOR SUPERFAMILY (MFS) PROFILE DOMAIN-CONTAINING PROTEIN"/>
    <property type="match status" value="1"/>
</dbReference>
<protein>
    <submittedName>
        <fullName evidence="7">Major facilitator superfamily domain-containing protein</fullName>
    </submittedName>
</protein>
<keyword evidence="2 6" id="KW-0812">Transmembrane</keyword>
<evidence type="ECO:0000256" key="1">
    <source>
        <dbReference type="ARBA" id="ARBA00004141"/>
    </source>
</evidence>
<dbReference type="Gene3D" id="1.20.1250.20">
    <property type="entry name" value="MFS general substrate transporter like domains"/>
    <property type="match status" value="1"/>
</dbReference>
<feature type="transmembrane region" description="Helical" evidence="6">
    <location>
        <begin position="441"/>
        <end position="463"/>
    </location>
</feature>
<keyword evidence="8" id="KW-1185">Reference proteome</keyword>
<evidence type="ECO:0000313" key="8">
    <source>
        <dbReference type="Proteomes" id="UP000717696"/>
    </source>
</evidence>
<evidence type="ECO:0000256" key="2">
    <source>
        <dbReference type="ARBA" id="ARBA00022692"/>
    </source>
</evidence>
<dbReference type="OrthoDB" id="268400at2759"/>
<feature type="transmembrane region" description="Helical" evidence="6">
    <location>
        <begin position="188"/>
        <end position="209"/>
    </location>
</feature>
<dbReference type="SUPFAM" id="SSF103473">
    <property type="entry name" value="MFS general substrate transporter"/>
    <property type="match status" value="1"/>
</dbReference>
<dbReference type="AlphaFoldDB" id="A0A9P9ELP9"/>
<name>A0A9P9ELP9_9HYPO</name>
<feature type="transmembrane region" description="Helical" evidence="6">
    <location>
        <begin position="56"/>
        <end position="79"/>
    </location>
</feature>
<feature type="transmembrane region" description="Helical" evidence="6">
    <location>
        <begin position="221"/>
        <end position="244"/>
    </location>
</feature>
<dbReference type="Pfam" id="PF07690">
    <property type="entry name" value="MFS_1"/>
    <property type="match status" value="1"/>
</dbReference>
<keyword evidence="4 6" id="KW-0472">Membrane</keyword>
<feature type="transmembrane region" description="Helical" evidence="6">
    <location>
        <begin position="154"/>
        <end position="176"/>
    </location>
</feature>
<dbReference type="EMBL" id="JAGMUU010000014">
    <property type="protein sequence ID" value="KAH7139963.1"/>
    <property type="molecule type" value="Genomic_DNA"/>
</dbReference>
<evidence type="ECO:0000256" key="4">
    <source>
        <dbReference type="ARBA" id="ARBA00023136"/>
    </source>
</evidence>
<dbReference type="GO" id="GO:0022857">
    <property type="term" value="F:transmembrane transporter activity"/>
    <property type="evidence" value="ECO:0007669"/>
    <property type="project" value="InterPro"/>
</dbReference>
<feature type="transmembrane region" description="Helical" evidence="6">
    <location>
        <begin position="367"/>
        <end position="387"/>
    </location>
</feature>
<comment type="caution">
    <text evidence="7">The sequence shown here is derived from an EMBL/GenBank/DDBJ whole genome shotgun (WGS) entry which is preliminary data.</text>
</comment>
<evidence type="ECO:0000256" key="5">
    <source>
        <dbReference type="ARBA" id="ARBA00023180"/>
    </source>
</evidence>
<keyword evidence="5" id="KW-0325">Glycoprotein</keyword>
<dbReference type="InterPro" id="IPR036259">
    <property type="entry name" value="MFS_trans_sf"/>
</dbReference>
<feature type="transmembrane region" description="Helical" evidence="6">
    <location>
        <begin position="484"/>
        <end position="502"/>
    </location>
</feature>
<feature type="transmembrane region" description="Helical" evidence="6">
    <location>
        <begin position="508"/>
        <end position="526"/>
    </location>
</feature>
<gene>
    <name evidence="7" type="ORF">B0J13DRAFT_505342</name>
</gene>
<evidence type="ECO:0000256" key="3">
    <source>
        <dbReference type="ARBA" id="ARBA00022989"/>
    </source>
</evidence>